<evidence type="ECO:0000256" key="9">
    <source>
        <dbReference type="RuleBase" id="RU000461"/>
    </source>
</evidence>
<reference evidence="11" key="1">
    <citation type="submission" date="2020-07" db="EMBL/GenBank/DDBJ databases">
        <title>Multicomponent nature underlies the extraordinary mechanical properties of spider dragline silk.</title>
        <authorList>
            <person name="Kono N."/>
            <person name="Nakamura H."/>
            <person name="Mori M."/>
            <person name="Yoshida Y."/>
            <person name="Ohtoshi R."/>
            <person name="Malay A.D."/>
            <person name="Moran D.A.P."/>
            <person name="Tomita M."/>
            <person name="Numata K."/>
            <person name="Arakawa K."/>
        </authorList>
    </citation>
    <scope>NUCLEOTIDE SEQUENCE</scope>
</reference>
<evidence type="ECO:0000256" key="5">
    <source>
        <dbReference type="ARBA" id="ARBA00023002"/>
    </source>
</evidence>
<dbReference type="GO" id="GO:0016705">
    <property type="term" value="F:oxidoreductase activity, acting on paired donors, with incorporation or reduction of molecular oxygen"/>
    <property type="evidence" value="ECO:0007669"/>
    <property type="project" value="InterPro"/>
</dbReference>
<evidence type="ECO:0000256" key="6">
    <source>
        <dbReference type="ARBA" id="ARBA00023004"/>
    </source>
</evidence>
<keyword evidence="5 9" id="KW-0560">Oxidoreductase</keyword>
<comment type="caution">
    <text evidence="11">The sequence shown here is derived from an EMBL/GenBank/DDBJ whole genome shotgun (WGS) entry which is preliminary data.</text>
</comment>
<comment type="similarity">
    <text evidence="2 9">Belongs to the cytochrome P450 family.</text>
</comment>
<gene>
    <name evidence="11" type="primary">cyp-44A1</name>
    <name evidence="11" type="ORF">TNCT_586601</name>
</gene>
<evidence type="ECO:0000256" key="8">
    <source>
        <dbReference type="PIRSR" id="PIRSR602401-1"/>
    </source>
</evidence>
<dbReference type="PANTHER" id="PTHR24279">
    <property type="entry name" value="CYTOCHROME P450"/>
    <property type="match status" value="1"/>
</dbReference>
<keyword evidence="4 8" id="KW-0479">Metal-binding</keyword>
<keyword evidence="7 9" id="KW-0503">Monooxygenase</keyword>
<dbReference type="GO" id="GO:0005506">
    <property type="term" value="F:iron ion binding"/>
    <property type="evidence" value="ECO:0007669"/>
    <property type="project" value="InterPro"/>
</dbReference>
<evidence type="ECO:0000256" key="10">
    <source>
        <dbReference type="SAM" id="MobiDB-lite"/>
    </source>
</evidence>
<evidence type="ECO:0000256" key="1">
    <source>
        <dbReference type="ARBA" id="ARBA00001971"/>
    </source>
</evidence>
<dbReference type="InterPro" id="IPR002401">
    <property type="entry name" value="Cyt_P450_E_grp-I"/>
</dbReference>
<feature type="binding site" description="axial binding residue" evidence="8">
    <location>
        <position position="498"/>
    </location>
    <ligand>
        <name>heme</name>
        <dbReference type="ChEBI" id="CHEBI:30413"/>
    </ligand>
    <ligandPart>
        <name>Fe</name>
        <dbReference type="ChEBI" id="CHEBI:18248"/>
    </ligandPart>
</feature>
<dbReference type="AlphaFoldDB" id="A0A8X6KBW1"/>
<dbReference type="Proteomes" id="UP000887116">
    <property type="component" value="Unassembled WGS sequence"/>
</dbReference>
<name>A0A8X6KBW1_TRICU</name>
<feature type="compositionally biased region" description="Basic and acidic residues" evidence="10">
    <location>
        <begin position="552"/>
        <end position="563"/>
    </location>
</feature>
<feature type="region of interest" description="Disordered" evidence="10">
    <location>
        <begin position="552"/>
        <end position="581"/>
    </location>
</feature>
<dbReference type="PRINTS" id="PR00463">
    <property type="entry name" value="EP450I"/>
</dbReference>
<dbReference type="EMBL" id="BMAO01000651">
    <property type="protein sequence ID" value="GFQ68326.1"/>
    <property type="molecule type" value="Genomic_DNA"/>
</dbReference>
<dbReference type="PRINTS" id="PR00385">
    <property type="entry name" value="P450"/>
</dbReference>
<dbReference type="InterPro" id="IPR036396">
    <property type="entry name" value="Cyt_P450_sf"/>
</dbReference>
<keyword evidence="12" id="KW-1185">Reference proteome</keyword>
<dbReference type="FunFam" id="1.10.630.10:FF:000006">
    <property type="entry name" value="Cytochrome P450 302a1, mitochondrial"/>
    <property type="match status" value="1"/>
</dbReference>
<dbReference type="InterPro" id="IPR050479">
    <property type="entry name" value="CYP11_CYP27_families"/>
</dbReference>
<evidence type="ECO:0000256" key="3">
    <source>
        <dbReference type="ARBA" id="ARBA00022617"/>
    </source>
</evidence>
<dbReference type="GO" id="GO:0004497">
    <property type="term" value="F:monooxygenase activity"/>
    <property type="evidence" value="ECO:0007669"/>
    <property type="project" value="UniProtKB-KW"/>
</dbReference>
<dbReference type="OrthoDB" id="3945418at2759"/>
<proteinExistence type="inferred from homology"/>
<dbReference type="Pfam" id="PF00067">
    <property type="entry name" value="p450"/>
    <property type="match status" value="1"/>
</dbReference>
<dbReference type="PROSITE" id="PS00086">
    <property type="entry name" value="CYTOCHROME_P450"/>
    <property type="match status" value="1"/>
</dbReference>
<evidence type="ECO:0000256" key="4">
    <source>
        <dbReference type="ARBA" id="ARBA00022723"/>
    </source>
</evidence>
<protein>
    <submittedName>
        <fullName evidence="11">Probable cytochrome P450 CYP44</fullName>
    </submittedName>
</protein>
<evidence type="ECO:0000313" key="12">
    <source>
        <dbReference type="Proteomes" id="UP000887116"/>
    </source>
</evidence>
<accession>A0A8X6KBW1</accession>
<dbReference type="InterPro" id="IPR001128">
    <property type="entry name" value="Cyt_P450"/>
</dbReference>
<dbReference type="SUPFAM" id="SSF48264">
    <property type="entry name" value="Cytochrome P450"/>
    <property type="match status" value="1"/>
</dbReference>
<keyword evidence="6 8" id="KW-0408">Iron</keyword>
<comment type="cofactor">
    <cofactor evidence="1 8">
        <name>heme</name>
        <dbReference type="ChEBI" id="CHEBI:30413"/>
    </cofactor>
</comment>
<dbReference type="GO" id="GO:0020037">
    <property type="term" value="F:heme binding"/>
    <property type="evidence" value="ECO:0007669"/>
    <property type="project" value="InterPro"/>
</dbReference>
<sequence>MSDTHSGIIPNIISNYSDGLVRISCAVTTAKTMIRNVLRITEPCGTGILTKIPRAVALQCNAISTSAIDEEYLKPFSSIPAPPRWPIIGHLHLFSKRGPYTFERIYDAYKDFYHQYGPVVRLDLGIKLLLLFNAEDIEKLFAPGIKYPQRPLFEALRHYRLKRKDLYSCGGLITENGEQWWHLRKAIQFIMHPSFPEIYFSLHEKVAEDFVQLINQKMDENGTIPNFLQDIYKFAEEAIGMVCFGKRLGLLSLDAGNDKEREFGEKLTQAADDSLKSMADSLLGFPWWKIFPTPTYKKLVRSQSFFQSFAAKCIQEAESKLKDPEYHDDGKLELIKRLFENKNLKYPDISLLMTELFEAGFDTTGNALGFLLYNLAKNPGAQESLFRDIMEHSSNGLTGNTIDNMKYLKACIQESHRLTPAVGGTARILQAPQVFSGYEVPAGVLCIGMQPIISRLEKYFRDPLDFKPERWLDATLTKYERKSNPYTVMPFSHGVRRCVGQRFAEQEMRLCIIKIIQNFRVEYDGPEVGTIMRLSLVPDKPLNFKFKPRRKDEYQRHQEHATENEQNGTIPINKDLKKDFN</sequence>
<dbReference type="CDD" id="cd11054">
    <property type="entry name" value="CYP24A1-like"/>
    <property type="match status" value="1"/>
</dbReference>
<organism evidence="11 12">
    <name type="scientific">Trichonephila clavata</name>
    <name type="common">Joro spider</name>
    <name type="synonym">Nephila clavata</name>
    <dbReference type="NCBI Taxonomy" id="2740835"/>
    <lineage>
        <taxon>Eukaryota</taxon>
        <taxon>Metazoa</taxon>
        <taxon>Ecdysozoa</taxon>
        <taxon>Arthropoda</taxon>
        <taxon>Chelicerata</taxon>
        <taxon>Arachnida</taxon>
        <taxon>Araneae</taxon>
        <taxon>Araneomorphae</taxon>
        <taxon>Entelegynae</taxon>
        <taxon>Araneoidea</taxon>
        <taxon>Nephilidae</taxon>
        <taxon>Trichonephila</taxon>
    </lineage>
</organism>
<dbReference type="Gene3D" id="1.10.630.10">
    <property type="entry name" value="Cytochrome P450"/>
    <property type="match status" value="1"/>
</dbReference>
<evidence type="ECO:0000313" key="11">
    <source>
        <dbReference type="EMBL" id="GFQ68326.1"/>
    </source>
</evidence>
<dbReference type="PANTHER" id="PTHR24279:SF120">
    <property type="entry name" value="CYTOCHROME P450"/>
    <property type="match status" value="1"/>
</dbReference>
<evidence type="ECO:0000256" key="2">
    <source>
        <dbReference type="ARBA" id="ARBA00010617"/>
    </source>
</evidence>
<keyword evidence="3 8" id="KW-0349">Heme</keyword>
<dbReference type="InterPro" id="IPR017972">
    <property type="entry name" value="Cyt_P450_CS"/>
</dbReference>
<evidence type="ECO:0000256" key="7">
    <source>
        <dbReference type="ARBA" id="ARBA00023033"/>
    </source>
</evidence>